<dbReference type="InterPro" id="IPR006059">
    <property type="entry name" value="SBP"/>
</dbReference>
<comment type="caution">
    <text evidence="2">The sequence shown here is derived from an EMBL/GenBank/DDBJ whole genome shotgun (WGS) entry which is preliminary data.</text>
</comment>
<reference evidence="3" key="1">
    <citation type="journal article" date="2019" name="Int. J. Syst. Evol. Microbiol.">
        <title>The Global Catalogue of Microorganisms (GCM) 10K type strain sequencing project: providing services to taxonomists for standard genome sequencing and annotation.</title>
        <authorList>
            <consortium name="The Broad Institute Genomics Platform"/>
            <consortium name="The Broad Institute Genome Sequencing Center for Infectious Disease"/>
            <person name="Wu L."/>
            <person name="Ma J."/>
        </authorList>
    </citation>
    <scope>NUCLEOTIDE SEQUENCE [LARGE SCALE GENOMIC DNA]</scope>
    <source>
        <strain evidence="3">CCUG 42722</strain>
    </source>
</reference>
<dbReference type="SUPFAM" id="SSF53850">
    <property type="entry name" value="Periplasmic binding protein-like II"/>
    <property type="match status" value="1"/>
</dbReference>
<accession>A0ABV9HMS4</accession>
<evidence type="ECO:0000313" key="3">
    <source>
        <dbReference type="Proteomes" id="UP001596011"/>
    </source>
</evidence>
<dbReference type="EMBL" id="JBHSFI010000007">
    <property type="protein sequence ID" value="MFC4630936.1"/>
    <property type="molecule type" value="Genomic_DNA"/>
</dbReference>
<gene>
    <name evidence="2" type="ORF">ACFO6V_22000</name>
</gene>
<name>A0ABV9HMS4_9MICO</name>
<organism evidence="2 3">
    <name type="scientific">Promicromonospora alba</name>
    <dbReference type="NCBI Taxonomy" id="1616110"/>
    <lineage>
        <taxon>Bacteria</taxon>
        <taxon>Bacillati</taxon>
        <taxon>Actinomycetota</taxon>
        <taxon>Actinomycetes</taxon>
        <taxon>Micrococcales</taxon>
        <taxon>Promicromonosporaceae</taxon>
        <taxon>Promicromonospora</taxon>
    </lineage>
</organism>
<dbReference type="CDD" id="cd13585">
    <property type="entry name" value="PBP2_TMBP_like"/>
    <property type="match status" value="1"/>
</dbReference>
<protein>
    <submittedName>
        <fullName evidence="2">ABC transporter substrate-binding protein</fullName>
    </submittedName>
</protein>
<keyword evidence="3" id="KW-1185">Reference proteome</keyword>
<sequence length="450" mass="47837">MTRSPRTPRTKAAAALAAAAVTALTLAGCGAADAPGAEAPAGSPADLDAALEEGGELTYWTWTPSGEAQAEAFMKEYPNVTVEVVNAGTATDEYTKLQNAIKAGSGAPDVAQIEYYALQQFVLSDSLLDLSGYGLGDLEDQYTASTWSAVTADDAIYGLPQDSGPMVLLYNEEIFDEHDIDVPTTWDDYIAAAEKLHTADPSKYITNDAGDPGFAQPLIWQAGGRPYQTDGTDVTVNLQDEGTKLWADTWNQLLEPGLLADIPTWSDDWWKALGDGTISSIVTGAWMPGILEGSVPDGAGKWRVAPLPSYDGSPITAENGGSAQSVIKQSDAPALAAAFTRWLNSSEESVDVFLEQGGFPSTTAHLSSPEFLAEEPEYFGGQQINEVLVEASENVAPGWEYLPFQVYANSVFPDTVGAAYTDKSDLNAGLQAWQEQLVTYGSSQGFSVNK</sequence>
<dbReference type="PANTHER" id="PTHR43649">
    <property type="entry name" value="ARABINOSE-BINDING PROTEIN-RELATED"/>
    <property type="match status" value="1"/>
</dbReference>
<dbReference type="PANTHER" id="PTHR43649:SF14">
    <property type="entry name" value="BLR3389 PROTEIN"/>
    <property type="match status" value="1"/>
</dbReference>
<evidence type="ECO:0000313" key="2">
    <source>
        <dbReference type="EMBL" id="MFC4630936.1"/>
    </source>
</evidence>
<feature type="chain" id="PRO_5046910442" evidence="1">
    <location>
        <begin position="28"/>
        <end position="450"/>
    </location>
</feature>
<feature type="signal peptide" evidence="1">
    <location>
        <begin position="1"/>
        <end position="27"/>
    </location>
</feature>
<dbReference type="Proteomes" id="UP001596011">
    <property type="component" value="Unassembled WGS sequence"/>
</dbReference>
<dbReference type="Pfam" id="PF01547">
    <property type="entry name" value="SBP_bac_1"/>
    <property type="match status" value="1"/>
</dbReference>
<dbReference type="Gene3D" id="3.40.190.10">
    <property type="entry name" value="Periplasmic binding protein-like II"/>
    <property type="match status" value="1"/>
</dbReference>
<proteinExistence type="predicted"/>
<dbReference type="InterPro" id="IPR050490">
    <property type="entry name" value="Bact_solute-bd_prot1"/>
</dbReference>
<dbReference type="RefSeq" id="WP_377139417.1">
    <property type="nucleotide sequence ID" value="NZ_JBHSFI010000007.1"/>
</dbReference>
<keyword evidence="1" id="KW-0732">Signal</keyword>
<dbReference type="PROSITE" id="PS51257">
    <property type="entry name" value="PROKAR_LIPOPROTEIN"/>
    <property type="match status" value="1"/>
</dbReference>
<evidence type="ECO:0000256" key="1">
    <source>
        <dbReference type="SAM" id="SignalP"/>
    </source>
</evidence>